<organism evidence="2">
    <name type="scientific">marine sediment metagenome</name>
    <dbReference type="NCBI Taxonomy" id="412755"/>
    <lineage>
        <taxon>unclassified sequences</taxon>
        <taxon>metagenomes</taxon>
        <taxon>ecological metagenomes</taxon>
    </lineage>
</organism>
<sequence>LRDIISKPPKDGDADANTEAREEALKAAGIEGSEEEAVETQDAQLPEGQPASAAGAIKLAAWGLLQDEEDRPEQAQKALEVLRLTLDVPTYPAIFGWNDAPERTPEDIVQALQRSAVQAETDHG</sequence>
<name>A0A0F9EUM3_9ZZZZ</name>
<dbReference type="InterPro" id="IPR045677">
    <property type="entry name" value="DUF6197"/>
</dbReference>
<feature type="non-terminal residue" evidence="2">
    <location>
        <position position="1"/>
    </location>
</feature>
<evidence type="ECO:0000256" key="1">
    <source>
        <dbReference type="SAM" id="MobiDB-lite"/>
    </source>
</evidence>
<feature type="region of interest" description="Disordered" evidence="1">
    <location>
        <begin position="1"/>
        <end position="52"/>
    </location>
</feature>
<accession>A0A0F9EUM3</accession>
<feature type="compositionally biased region" description="Basic and acidic residues" evidence="1">
    <location>
        <begin position="1"/>
        <end position="25"/>
    </location>
</feature>
<comment type="caution">
    <text evidence="2">The sequence shown here is derived from an EMBL/GenBank/DDBJ whole genome shotgun (WGS) entry which is preliminary data.</text>
</comment>
<dbReference type="EMBL" id="LAZR01035436">
    <property type="protein sequence ID" value="KKL27513.1"/>
    <property type="molecule type" value="Genomic_DNA"/>
</dbReference>
<gene>
    <name evidence="2" type="ORF">LCGC14_2384370</name>
</gene>
<dbReference type="AlphaFoldDB" id="A0A0F9EUM3"/>
<evidence type="ECO:0000313" key="2">
    <source>
        <dbReference type="EMBL" id="KKL27513.1"/>
    </source>
</evidence>
<proteinExistence type="predicted"/>
<protein>
    <submittedName>
        <fullName evidence="2">Uncharacterized protein</fullName>
    </submittedName>
</protein>
<reference evidence="2" key="1">
    <citation type="journal article" date="2015" name="Nature">
        <title>Complex archaea that bridge the gap between prokaryotes and eukaryotes.</title>
        <authorList>
            <person name="Spang A."/>
            <person name="Saw J.H."/>
            <person name="Jorgensen S.L."/>
            <person name="Zaremba-Niedzwiedzka K."/>
            <person name="Martijn J."/>
            <person name="Lind A.E."/>
            <person name="van Eijk R."/>
            <person name="Schleper C."/>
            <person name="Guy L."/>
            <person name="Ettema T.J."/>
        </authorList>
    </citation>
    <scope>NUCLEOTIDE SEQUENCE</scope>
</reference>
<dbReference type="Pfam" id="PF19698">
    <property type="entry name" value="DUF6197"/>
    <property type="match status" value="1"/>
</dbReference>